<proteinExistence type="predicted"/>
<dbReference type="RefSeq" id="XP_022470811.1">
    <property type="nucleotide sequence ID" value="XM_022622676.1"/>
</dbReference>
<dbReference type="Gene3D" id="3.80.10.10">
    <property type="entry name" value="Ribonuclease Inhibitor"/>
    <property type="match status" value="1"/>
</dbReference>
<dbReference type="GeneID" id="34564186"/>
<organism evidence="1 2">
    <name type="scientific">Colletotrichum orchidophilum</name>
    <dbReference type="NCBI Taxonomy" id="1209926"/>
    <lineage>
        <taxon>Eukaryota</taxon>
        <taxon>Fungi</taxon>
        <taxon>Dikarya</taxon>
        <taxon>Ascomycota</taxon>
        <taxon>Pezizomycotina</taxon>
        <taxon>Sordariomycetes</taxon>
        <taxon>Hypocreomycetidae</taxon>
        <taxon>Glomerellales</taxon>
        <taxon>Glomerellaceae</taxon>
        <taxon>Colletotrichum</taxon>
    </lineage>
</organism>
<accession>A0A1G4AWY0</accession>
<sequence>MSTSRSFHYFEKLPSEIRREIYEASEQEALTQLMWTNNKIRNEVLDHLYRDVSLIGLPMELNRLLRKRLVAPQAVGKLRSIPSAYRVLTIVIVRSLPVGWEIFGSNWRVQGCPSLVSNMIAVLIDGDFLRVLNLDLLGLDTEDLERLRRYVTPQFLPRTIKSLRIHGYDESISLIMEGLHARQLESLALLGLSSNSMLTFLLENQKPREFELGRTGQTGVLTDLHLACLSTKFCLAKSLSLTLPTNRNDQLAKALGDNLTHLTYLSIVSRGSPGDPGIQQLVDTFFSEIQKLRFLVLKLDFPAAVIAQRVSADDVDADIRIKTVENSDRIAWPMLARLKGEYPGKQE</sequence>
<dbReference type="Proteomes" id="UP000176998">
    <property type="component" value="Unassembled WGS sequence"/>
</dbReference>
<reference evidence="1 2" key="1">
    <citation type="submission" date="2016-09" db="EMBL/GenBank/DDBJ databases">
        <authorList>
            <person name="Capua I."/>
            <person name="De Benedictis P."/>
            <person name="Joannis T."/>
            <person name="Lombin L.H."/>
            <person name="Cattoli G."/>
        </authorList>
    </citation>
    <scope>NUCLEOTIDE SEQUENCE [LARGE SCALE GENOMIC DNA]</scope>
    <source>
        <strain evidence="1 2">IMI 309357</strain>
    </source>
</reference>
<evidence type="ECO:0000313" key="2">
    <source>
        <dbReference type="Proteomes" id="UP000176998"/>
    </source>
</evidence>
<dbReference type="InterPro" id="IPR032675">
    <property type="entry name" value="LRR_dom_sf"/>
</dbReference>
<name>A0A1G4AWY0_9PEZI</name>
<evidence type="ECO:0000313" key="1">
    <source>
        <dbReference type="EMBL" id="OHE93647.1"/>
    </source>
</evidence>
<protein>
    <submittedName>
        <fullName evidence="1">Uncharacterized protein</fullName>
    </submittedName>
</protein>
<dbReference type="EMBL" id="MJBS01000115">
    <property type="protein sequence ID" value="OHE93647.1"/>
    <property type="molecule type" value="Genomic_DNA"/>
</dbReference>
<keyword evidence="2" id="KW-1185">Reference proteome</keyword>
<dbReference type="AlphaFoldDB" id="A0A1G4AWY0"/>
<gene>
    <name evidence="1" type="ORF">CORC01_11050</name>
</gene>
<comment type="caution">
    <text evidence="1">The sequence shown here is derived from an EMBL/GenBank/DDBJ whole genome shotgun (WGS) entry which is preliminary data.</text>
</comment>